<gene>
    <name evidence="2" type="ORF">CMMCAS07_10395</name>
</gene>
<evidence type="ECO:0000313" key="2">
    <source>
        <dbReference type="EMBL" id="OUE02417.1"/>
    </source>
</evidence>
<dbReference type="EMBL" id="MDHH01000002">
    <property type="protein sequence ID" value="OUE02417.1"/>
    <property type="molecule type" value="Genomic_DNA"/>
</dbReference>
<sequence length="172" mass="17936">MTFTSTARSSRCRSASASVPTSGSRPSEERTRIPSCSSPRPSSRDDAIMPSDTCPYVFRALMGNGPGSTAPGRLTTTLSPTTKLCAPQTMPRTSAPPSAAVAPSGATRTEHQLMVLPLVWGSGLASSTCPTTTGPEIENACTSSSSRPTFTREAWTSSGVTPRGARRARRAS</sequence>
<comment type="caution">
    <text evidence="2">The sequence shown here is derived from an EMBL/GenBank/DDBJ whole genome shotgun (WGS) entry which is preliminary data.</text>
</comment>
<name>A0A251XGX8_CLAMM</name>
<proteinExistence type="predicted"/>
<feature type="region of interest" description="Disordered" evidence="1">
    <location>
        <begin position="130"/>
        <end position="172"/>
    </location>
</feature>
<organism evidence="2 3">
    <name type="scientific">Clavibacter michiganensis subsp. michiganensis</name>
    <dbReference type="NCBI Taxonomy" id="33013"/>
    <lineage>
        <taxon>Bacteria</taxon>
        <taxon>Bacillati</taxon>
        <taxon>Actinomycetota</taxon>
        <taxon>Actinomycetes</taxon>
        <taxon>Micrococcales</taxon>
        <taxon>Microbacteriaceae</taxon>
        <taxon>Clavibacter</taxon>
    </lineage>
</organism>
<protein>
    <submittedName>
        <fullName evidence="2">Uncharacterized protein</fullName>
    </submittedName>
</protein>
<dbReference type="Proteomes" id="UP000195062">
    <property type="component" value="Unassembled WGS sequence"/>
</dbReference>
<accession>A0A251XGX8</accession>
<evidence type="ECO:0000256" key="1">
    <source>
        <dbReference type="SAM" id="MobiDB-lite"/>
    </source>
</evidence>
<feature type="region of interest" description="Disordered" evidence="1">
    <location>
        <begin position="1"/>
        <end position="50"/>
    </location>
</feature>
<evidence type="ECO:0000313" key="3">
    <source>
        <dbReference type="Proteomes" id="UP000195062"/>
    </source>
</evidence>
<feature type="compositionally biased region" description="Low complexity" evidence="1">
    <location>
        <begin position="1"/>
        <end position="18"/>
    </location>
</feature>
<dbReference type="AlphaFoldDB" id="A0A251XGX8"/>
<feature type="compositionally biased region" description="Polar residues" evidence="1">
    <location>
        <begin position="130"/>
        <end position="160"/>
    </location>
</feature>
<reference evidence="2 3" key="1">
    <citation type="submission" date="2016-08" db="EMBL/GenBank/DDBJ databases">
        <title>Genome sequence of Clavibacter michiganensis subsp. michiganensis strain CASJ007.</title>
        <authorList>
            <person name="Thapa S.P."/>
            <person name="Coaker G."/>
        </authorList>
    </citation>
    <scope>NUCLEOTIDE SEQUENCE [LARGE SCALE GENOMIC DNA]</scope>
    <source>
        <strain evidence="2">CASJ007</strain>
    </source>
</reference>
<keyword evidence="3" id="KW-1185">Reference proteome</keyword>